<evidence type="ECO:0000313" key="3">
    <source>
        <dbReference type="Proteomes" id="UP000095463"/>
    </source>
</evidence>
<feature type="domain" description="HTH marR-type" evidence="1">
    <location>
        <begin position="8"/>
        <end position="142"/>
    </location>
</feature>
<keyword evidence="3" id="KW-1185">Reference proteome</keyword>
<evidence type="ECO:0000313" key="2">
    <source>
        <dbReference type="EMBL" id="OEO32669.1"/>
    </source>
</evidence>
<sequence length="150" mass="15951">MASDARLANAAWEALFRAQMTIAAELHAGDAWGDLVPTDYGVLYALSTAKTGLRMSELGKDILLSQAGLSRSVARLEARGLIDRVADPDDARASILSLSKAGVHLQKRVGAKHGRHVAEAMSCRLSDAELTQLQSLCERLLAASPSPSEV</sequence>
<reference evidence="2 3" key="1">
    <citation type="journal article" date="2015" name="Genome Announc.">
        <title>Genome Assemblies of Three Soil-Associated Devosia species: D. insulae, D. limi, and D. soli.</title>
        <authorList>
            <person name="Hassan Y.I."/>
            <person name="Lepp D."/>
            <person name="Zhou T."/>
        </authorList>
    </citation>
    <scope>NUCLEOTIDE SEQUENCE [LARGE SCALE GENOMIC DNA]</scope>
    <source>
        <strain evidence="2 3">DS-56</strain>
    </source>
</reference>
<dbReference type="SUPFAM" id="SSF46785">
    <property type="entry name" value="Winged helix' DNA-binding domain"/>
    <property type="match status" value="1"/>
</dbReference>
<dbReference type="InterPro" id="IPR039422">
    <property type="entry name" value="MarR/SlyA-like"/>
</dbReference>
<organism evidence="2 3">
    <name type="scientific">Devosia insulae DS-56</name>
    <dbReference type="NCBI Taxonomy" id="1116389"/>
    <lineage>
        <taxon>Bacteria</taxon>
        <taxon>Pseudomonadati</taxon>
        <taxon>Pseudomonadota</taxon>
        <taxon>Alphaproteobacteria</taxon>
        <taxon>Hyphomicrobiales</taxon>
        <taxon>Devosiaceae</taxon>
        <taxon>Devosia</taxon>
    </lineage>
</organism>
<dbReference type="InterPro" id="IPR036388">
    <property type="entry name" value="WH-like_DNA-bd_sf"/>
</dbReference>
<evidence type="ECO:0000259" key="1">
    <source>
        <dbReference type="PROSITE" id="PS50995"/>
    </source>
</evidence>
<dbReference type="PRINTS" id="PR00598">
    <property type="entry name" value="HTHMARR"/>
</dbReference>
<name>A0A1E5XVQ3_9HYPH</name>
<dbReference type="PROSITE" id="PS50995">
    <property type="entry name" value="HTH_MARR_2"/>
    <property type="match status" value="1"/>
</dbReference>
<dbReference type="GO" id="GO:0006950">
    <property type="term" value="P:response to stress"/>
    <property type="evidence" value="ECO:0007669"/>
    <property type="project" value="TreeGrafter"/>
</dbReference>
<comment type="caution">
    <text evidence="2">The sequence shown here is derived from an EMBL/GenBank/DDBJ whole genome shotgun (WGS) entry which is preliminary data.</text>
</comment>
<dbReference type="InterPro" id="IPR036390">
    <property type="entry name" value="WH_DNA-bd_sf"/>
</dbReference>
<dbReference type="AlphaFoldDB" id="A0A1E5XVQ3"/>
<dbReference type="RefSeq" id="WP_069908176.1">
    <property type="nucleotide sequence ID" value="NZ_LAJE02000061.1"/>
</dbReference>
<dbReference type="Pfam" id="PF12802">
    <property type="entry name" value="MarR_2"/>
    <property type="match status" value="1"/>
</dbReference>
<dbReference type="Gene3D" id="1.10.10.10">
    <property type="entry name" value="Winged helix-like DNA-binding domain superfamily/Winged helix DNA-binding domain"/>
    <property type="match status" value="1"/>
</dbReference>
<accession>A0A1E5XVQ3</accession>
<dbReference type="GO" id="GO:0003700">
    <property type="term" value="F:DNA-binding transcription factor activity"/>
    <property type="evidence" value="ECO:0007669"/>
    <property type="project" value="InterPro"/>
</dbReference>
<dbReference type="PANTHER" id="PTHR33164:SF43">
    <property type="entry name" value="HTH-TYPE TRANSCRIPTIONAL REPRESSOR YETL"/>
    <property type="match status" value="1"/>
</dbReference>
<dbReference type="OrthoDB" id="7349109at2"/>
<protein>
    <recommendedName>
        <fullName evidence="1">HTH marR-type domain-containing protein</fullName>
    </recommendedName>
</protein>
<proteinExistence type="predicted"/>
<gene>
    <name evidence="2" type="ORF">VW23_010355</name>
</gene>
<dbReference type="Proteomes" id="UP000095463">
    <property type="component" value="Unassembled WGS sequence"/>
</dbReference>
<dbReference type="InterPro" id="IPR000835">
    <property type="entry name" value="HTH_MarR-typ"/>
</dbReference>
<dbReference type="SMART" id="SM00347">
    <property type="entry name" value="HTH_MARR"/>
    <property type="match status" value="1"/>
</dbReference>
<dbReference type="PANTHER" id="PTHR33164">
    <property type="entry name" value="TRANSCRIPTIONAL REGULATOR, MARR FAMILY"/>
    <property type="match status" value="1"/>
</dbReference>
<dbReference type="EMBL" id="LAJE02000061">
    <property type="protein sequence ID" value="OEO32669.1"/>
    <property type="molecule type" value="Genomic_DNA"/>
</dbReference>